<evidence type="ECO:0000259" key="3">
    <source>
        <dbReference type="Pfam" id="PF13476"/>
    </source>
</evidence>
<dbReference type="KEGG" id="ave:Arcve_2115"/>
<dbReference type="EMBL" id="CP002588">
    <property type="protein sequence ID" value="AEA48104.1"/>
    <property type="molecule type" value="Genomic_DNA"/>
</dbReference>
<feature type="domain" description="Rad50/SbcC-type AAA" evidence="3">
    <location>
        <begin position="5"/>
        <end position="234"/>
    </location>
</feature>
<dbReference type="SUPFAM" id="SSF52540">
    <property type="entry name" value="P-loop containing nucleoside triphosphate hydrolases"/>
    <property type="match status" value="2"/>
</dbReference>
<evidence type="ECO:0000313" key="5">
    <source>
        <dbReference type="Proteomes" id="UP000008136"/>
    </source>
</evidence>
<sequence length="885" mass="104051">MIKEVRLVNVKSYSDSVIRFTEGVNAIIGENGAGKTTILEAIGFALFDSLPYKIGDFLRRGEKRGEIRVRLVGRDDREYEIVRKIEEGRTTAYYVNDLELGRVAEGSAEVMDWILENFGFEVDAKTVFENAIGVQQGKMVSHFLEPPSVRDSIFSPLIGVESYRKAFEKSREYENYVRDRLQDVEKKLVALSKDIEAKQRAESKLEELRKRRDELRKQLEEIERVIEPLRKKIERMDALSREFDKLALDEARLAERIKAEEKAIQEIEKEIKRIEEFEKEFEKLRESAEAYLSAEKRIAELEQQESELNKAYRFLLDGKIKLESLKAEISSIERLLDDISQKERILDEVSRKAEKEKSLNERLREFEVISAKKAEVDKRLDALEKEIEEKRKKIEDLEEKRRKLKDLEEKLEKLEDVDKARDKLLKAISGLRAKLELARKQYAQMKDGVCPILREGCDRIAGARDEKLAEIEKEQEKLIEMERKFEKAQKVFEKKKQIEDAISRLRGELRGFDSLKEELGEKEALVKALRSERESLDKKLKEKDAILKEFEEVKGSIEMFAALQAEVEKKKPLLKELREKRETLKKIEEKLQKMPEIEKNVEEIRRELTRLRAVKEEKKEDYVRYIGLSETVAGKSKLVEDVERRRKELDELGRKYRDVKERLERIAAEYSKEEHEKLRENLNELVGKASMRRGELESVEREINSVERDVKELEKKEEEYKELKARKEQLEKKYAFIKDLREIFRIAIPEITRAYVETVSIEANRIFCELMDDYSWELRWTEDFGIKARYLGREIDLAQMSGGEQMCAALAVRLALLRVLSNVSMVFFDEPTQNMDENRRKNFAAQISRIEGFRQIFVISHDDTFEEMVENAIKVRRENGVSVVE</sequence>
<dbReference type="Proteomes" id="UP000008136">
    <property type="component" value="Chromosome"/>
</dbReference>
<name>F2KSN4_ARCVS</name>
<dbReference type="PANTHER" id="PTHR32114">
    <property type="entry name" value="ABC TRANSPORTER ABCH.3"/>
    <property type="match status" value="1"/>
</dbReference>
<dbReference type="GO" id="GO:0016887">
    <property type="term" value="F:ATP hydrolysis activity"/>
    <property type="evidence" value="ECO:0007669"/>
    <property type="project" value="InterPro"/>
</dbReference>
<feature type="coiled-coil region" evidence="2">
    <location>
        <begin position="181"/>
        <end position="740"/>
    </location>
</feature>
<dbReference type="RefSeq" id="WP_013684755.1">
    <property type="nucleotide sequence ID" value="NC_015320.1"/>
</dbReference>
<dbReference type="InterPro" id="IPR038729">
    <property type="entry name" value="Rad50/SbcC_AAA"/>
</dbReference>
<proteinExistence type="predicted"/>
<gene>
    <name evidence="4" type="ordered locus">Arcve_2115</name>
</gene>
<evidence type="ECO:0000256" key="1">
    <source>
        <dbReference type="ARBA" id="ARBA00023054"/>
    </source>
</evidence>
<protein>
    <submittedName>
        <fullName evidence="4">SMC domain protein</fullName>
    </submittedName>
</protein>
<dbReference type="InterPro" id="IPR027417">
    <property type="entry name" value="P-loop_NTPase"/>
</dbReference>
<keyword evidence="5" id="KW-1185">Reference proteome</keyword>
<evidence type="ECO:0000256" key="2">
    <source>
        <dbReference type="SAM" id="Coils"/>
    </source>
</evidence>
<accession>F2KSN4</accession>
<dbReference type="GeneID" id="10395250"/>
<dbReference type="Pfam" id="PF13476">
    <property type="entry name" value="AAA_23"/>
    <property type="match status" value="1"/>
</dbReference>
<organism evidence="4 5">
    <name type="scientific">Archaeoglobus veneficus (strain DSM 11195 / SNP6)</name>
    <dbReference type="NCBI Taxonomy" id="693661"/>
    <lineage>
        <taxon>Archaea</taxon>
        <taxon>Methanobacteriati</taxon>
        <taxon>Methanobacteriota</taxon>
        <taxon>Archaeoglobi</taxon>
        <taxon>Archaeoglobales</taxon>
        <taxon>Archaeoglobaceae</taxon>
        <taxon>Archaeoglobus</taxon>
    </lineage>
</organism>
<evidence type="ECO:0000313" key="4">
    <source>
        <dbReference type="EMBL" id="AEA48104.1"/>
    </source>
</evidence>
<reference evidence="4 5" key="1">
    <citation type="submission" date="2011-03" db="EMBL/GenBank/DDBJ databases">
        <title>The complete genome of Archaeoglobus veneficus SNP6.</title>
        <authorList>
            <consortium name="US DOE Joint Genome Institute (JGI-PGF)"/>
            <person name="Lucas S."/>
            <person name="Copeland A."/>
            <person name="Lapidus A."/>
            <person name="Bruce D."/>
            <person name="Goodwin L."/>
            <person name="Pitluck S."/>
            <person name="Kyrpides N."/>
            <person name="Mavromatis K."/>
            <person name="Pagani I."/>
            <person name="Ivanova N."/>
            <person name="Mikhailova N."/>
            <person name="Lu M."/>
            <person name="Detter J.C."/>
            <person name="Tapia R."/>
            <person name="Han C."/>
            <person name="Land M."/>
            <person name="Hauser L."/>
            <person name="Markowitz V."/>
            <person name="Cheng J.-F."/>
            <person name="Hugenholtz P."/>
            <person name="Woyke T."/>
            <person name="Wu D."/>
            <person name="Spring S."/>
            <person name="Brambilla E."/>
            <person name="Klenk H.-P."/>
            <person name="Eisen J.A."/>
        </authorList>
    </citation>
    <scope>NUCLEOTIDE SEQUENCE [LARGE SCALE GENOMIC DNA]</scope>
    <source>
        <strain>SNP6</strain>
    </source>
</reference>
<dbReference type="eggNOG" id="arCOG00368">
    <property type="taxonomic scope" value="Archaea"/>
</dbReference>
<dbReference type="PANTHER" id="PTHR32114:SF2">
    <property type="entry name" value="ABC TRANSPORTER ABCH.3"/>
    <property type="match status" value="1"/>
</dbReference>
<dbReference type="STRING" id="693661.Arcve_2115"/>
<dbReference type="Gene3D" id="3.40.50.300">
    <property type="entry name" value="P-loop containing nucleotide triphosphate hydrolases"/>
    <property type="match status" value="2"/>
</dbReference>
<dbReference type="GO" id="GO:0006302">
    <property type="term" value="P:double-strand break repair"/>
    <property type="evidence" value="ECO:0007669"/>
    <property type="project" value="InterPro"/>
</dbReference>
<dbReference type="OrthoDB" id="25344at2157"/>
<dbReference type="AlphaFoldDB" id="F2KSN4"/>
<keyword evidence="1 2" id="KW-0175">Coiled coil</keyword>
<dbReference type="HOGENOM" id="CLU_004785_0_2_2"/>